<name>A0A401ZEJ2_9CHLR</name>
<evidence type="ECO:0000313" key="5">
    <source>
        <dbReference type="Proteomes" id="UP000287224"/>
    </source>
</evidence>
<evidence type="ECO:0000256" key="2">
    <source>
        <dbReference type="ARBA" id="ARBA00022801"/>
    </source>
</evidence>
<evidence type="ECO:0000259" key="3">
    <source>
        <dbReference type="PROSITE" id="PS51677"/>
    </source>
</evidence>
<protein>
    <recommendedName>
        <fullName evidence="3">NodB homology domain-containing protein</fullName>
    </recommendedName>
</protein>
<dbReference type="AlphaFoldDB" id="A0A401ZEJ2"/>
<gene>
    <name evidence="4" type="ORF">KDAU_24470</name>
</gene>
<dbReference type="Pfam" id="PF01522">
    <property type="entry name" value="Polysacc_deac_1"/>
    <property type="match status" value="1"/>
</dbReference>
<proteinExistence type="predicted"/>
<dbReference type="SUPFAM" id="SSF88713">
    <property type="entry name" value="Glycoside hydrolase/deacetylase"/>
    <property type="match status" value="1"/>
</dbReference>
<accession>A0A401ZEJ2</accession>
<feature type="domain" description="NodB homology" evidence="3">
    <location>
        <begin position="79"/>
        <end position="259"/>
    </location>
</feature>
<evidence type="ECO:0000313" key="4">
    <source>
        <dbReference type="EMBL" id="GCE05118.1"/>
    </source>
</evidence>
<dbReference type="PANTHER" id="PTHR10587:SF133">
    <property type="entry name" value="CHITIN DEACETYLASE 1-RELATED"/>
    <property type="match status" value="1"/>
</dbReference>
<dbReference type="GO" id="GO:0016020">
    <property type="term" value="C:membrane"/>
    <property type="evidence" value="ECO:0007669"/>
    <property type="project" value="TreeGrafter"/>
</dbReference>
<keyword evidence="1" id="KW-0479">Metal-binding</keyword>
<evidence type="ECO:0000256" key="1">
    <source>
        <dbReference type="ARBA" id="ARBA00022723"/>
    </source>
</evidence>
<dbReference type="InterPro" id="IPR050248">
    <property type="entry name" value="Polysacc_deacetylase_ArnD"/>
</dbReference>
<reference evidence="5" key="1">
    <citation type="submission" date="2018-12" db="EMBL/GenBank/DDBJ databases">
        <title>Tengunoibacter tsumagoiensis gen. nov., sp. nov., Dictyobacter kobayashii sp. nov., D. alpinus sp. nov., and D. joshuensis sp. nov. and description of Dictyobacteraceae fam. nov. within the order Ktedonobacterales isolated from Tengu-no-mugimeshi.</title>
        <authorList>
            <person name="Wang C.M."/>
            <person name="Zheng Y."/>
            <person name="Sakai Y."/>
            <person name="Toyoda A."/>
            <person name="Minakuchi Y."/>
            <person name="Abe K."/>
            <person name="Yokota A."/>
            <person name="Yabe S."/>
        </authorList>
    </citation>
    <scope>NUCLEOTIDE SEQUENCE [LARGE SCALE GENOMIC DNA]</scope>
    <source>
        <strain evidence="5">S-27</strain>
    </source>
</reference>
<dbReference type="GO" id="GO:0005975">
    <property type="term" value="P:carbohydrate metabolic process"/>
    <property type="evidence" value="ECO:0007669"/>
    <property type="project" value="InterPro"/>
</dbReference>
<dbReference type="Proteomes" id="UP000287224">
    <property type="component" value="Unassembled WGS sequence"/>
</dbReference>
<dbReference type="GO" id="GO:0046872">
    <property type="term" value="F:metal ion binding"/>
    <property type="evidence" value="ECO:0007669"/>
    <property type="project" value="UniProtKB-KW"/>
</dbReference>
<dbReference type="PROSITE" id="PS51677">
    <property type="entry name" value="NODB"/>
    <property type="match status" value="1"/>
</dbReference>
<dbReference type="EMBL" id="BIFQ01000001">
    <property type="protein sequence ID" value="GCE05118.1"/>
    <property type="molecule type" value="Genomic_DNA"/>
</dbReference>
<keyword evidence="5" id="KW-1185">Reference proteome</keyword>
<dbReference type="InterPro" id="IPR011330">
    <property type="entry name" value="Glyco_hydro/deAcase_b/a-brl"/>
</dbReference>
<sequence length="269" mass="28782">MDLGTLMKKIFLLLGILVACLATWGSVIVAYASNTPAVVLTPTPTVQSTATVKIIDDKLATPAPEVAQSVIFQGSSTKPEIALTFDDGPNPVFTGPILDILGSNHVHATFFCVGENARDYPEMVARENREGNIVGNHTWDHADLTQASDTMIQNELVDTNKVIQSDSGVAPVLFRPPYGAINTAVKAQAQQLHLTPVLWNIDTQDWSRPGTDAIVHAVLDNAGNGDIVLMHDGGGDRSQTVAALPQIIAGLQQRGFTLVTVPQLINDMQ</sequence>
<dbReference type="PANTHER" id="PTHR10587">
    <property type="entry name" value="GLYCOSYL TRANSFERASE-RELATED"/>
    <property type="match status" value="1"/>
</dbReference>
<comment type="caution">
    <text evidence="4">The sequence shown here is derived from an EMBL/GenBank/DDBJ whole genome shotgun (WGS) entry which is preliminary data.</text>
</comment>
<dbReference type="GO" id="GO:0016810">
    <property type="term" value="F:hydrolase activity, acting on carbon-nitrogen (but not peptide) bonds"/>
    <property type="evidence" value="ECO:0007669"/>
    <property type="project" value="InterPro"/>
</dbReference>
<dbReference type="InterPro" id="IPR002509">
    <property type="entry name" value="NODB_dom"/>
</dbReference>
<dbReference type="Gene3D" id="3.20.20.370">
    <property type="entry name" value="Glycoside hydrolase/deacetylase"/>
    <property type="match status" value="1"/>
</dbReference>
<organism evidence="4 5">
    <name type="scientific">Dictyobacter aurantiacus</name>
    <dbReference type="NCBI Taxonomy" id="1936993"/>
    <lineage>
        <taxon>Bacteria</taxon>
        <taxon>Bacillati</taxon>
        <taxon>Chloroflexota</taxon>
        <taxon>Ktedonobacteria</taxon>
        <taxon>Ktedonobacterales</taxon>
        <taxon>Dictyobacteraceae</taxon>
        <taxon>Dictyobacter</taxon>
    </lineage>
</organism>
<keyword evidence="2" id="KW-0378">Hydrolase</keyword>